<dbReference type="RefSeq" id="WP_092435031.1">
    <property type="nucleotide sequence ID" value="NZ_FOXM01000023.1"/>
</dbReference>
<dbReference type="SUPFAM" id="SSF47413">
    <property type="entry name" value="lambda repressor-like DNA-binding domains"/>
    <property type="match status" value="1"/>
</dbReference>
<dbReference type="InterPro" id="IPR039418">
    <property type="entry name" value="LexA-like"/>
</dbReference>
<dbReference type="InterPro" id="IPR010982">
    <property type="entry name" value="Lambda_DNA-bd_dom_sf"/>
</dbReference>
<dbReference type="CDD" id="cd00093">
    <property type="entry name" value="HTH_XRE"/>
    <property type="match status" value="1"/>
</dbReference>
<name>A0A1I5YQ97_9GAMM</name>
<dbReference type="Pfam" id="PF00717">
    <property type="entry name" value="Peptidase_S24"/>
    <property type="match status" value="1"/>
</dbReference>
<dbReference type="InterPro" id="IPR036286">
    <property type="entry name" value="LexA/Signal_pep-like_sf"/>
</dbReference>
<dbReference type="InterPro" id="IPR001387">
    <property type="entry name" value="Cro/C1-type_HTH"/>
</dbReference>
<reference evidence="4" key="1">
    <citation type="submission" date="2016-10" db="EMBL/GenBank/DDBJ databases">
        <authorList>
            <person name="Varghese N."/>
            <person name="Submissions S."/>
        </authorList>
    </citation>
    <scope>NUCLEOTIDE SEQUENCE [LARGE SCALE GENOMIC DNA]</scope>
    <source>
        <strain evidence="4">JCM 18195</strain>
    </source>
</reference>
<evidence type="ECO:0000313" key="3">
    <source>
        <dbReference type="EMBL" id="SFQ46438.1"/>
    </source>
</evidence>
<dbReference type="OrthoDB" id="9791537at2"/>
<proteinExistence type="predicted"/>
<feature type="compositionally biased region" description="Polar residues" evidence="1">
    <location>
        <begin position="28"/>
        <end position="44"/>
    </location>
</feature>
<protein>
    <submittedName>
        <fullName evidence="3">SOS-response transcriptional repressor LexA (RecA-mediated autopeptidase)</fullName>
    </submittedName>
</protein>
<evidence type="ECO:0000313" key="4">
    <source>
        <dbReference type="Proteomes" id="UP000243084"/>
    </source>
</evidence>
<dbReference type="SMART" id="SM00530">
    <property type="entry name" value="HTH_XRE"/>
    <property type="match status" value="1"/>
</dbReference>
<feature type="compositionally biased region" description="Basic and acidic residues" evidence="1">
    <location>
        <begin position="14"/>
        <end position="23"/>
    </location>
</feature>
<dbReference type="GO" id="GO:0003677">
    <property type="term" value="F:DNA binding"/>
    <property type="evidence" value="ECO:0007669"/>
    <property type="project" value="InterPro"/>
</dbReference>
<dbReference type="Pfam" id="PF01381">
    <property type="entry name" value="HTH_3"/>
    <property type="match status" value="1"/>
</dbReference>
<organism evidence="3 4">
    <name type="scientific">Geopseudomonas sagittaria</name>
    <dbReference type="NCBI Taxonomy" id="1135990"/>
    <lineage>
        <taxon>Bacteria</taxon>
        <taxon>Pseudomonadati</taxon>
        <taxon>Pseudomonadota</taxon>
        <taxon>Gammaproteobacteria</taxon>
        <taxon>Pseudomonadales</taxon>
        <taxon>Pseudomonadaceae</taxon>
        <taxon>Geopseudomonas</taxon>
    </lineage>
</organism>
<dbReference type="InterPro" id="IPR050077">
    <property type="entry name" value="LexA_repressor"/>
</dbReference>
<sequence>MTISRRLTEKLRTKGWSEGELSRRSGVPQPTINRIMSGESQSPRRPNVEKLAKALTVSPEWLLFGGPLDSNVEPGPAMKGRVPLISWVQAGDWSSQAEVRSHMNPEDWLPCPVSHGPRSYALRVRGESMYNPNGRQSFREGDLIYVDPDRRAINGSLVVVKIDGSQESTFKKLIIEGDERYLKALNPAWPNPIIPMDETVTICGVAIFKGEPL</sequence>
<gene>
    <name evidence="3" type="ORF">SAMN05216229_12340</name>
</gene>
<keyword evidence="4" id="KW-1185">Reference proteome</keyword>
<dbReference type="Gene3D" id="1.10.260.40">
    <property type="entry name" value="lambda repressor-like DNA-binding domains"/>
    <property type="match status" value="1"/>
</dbReference>
<evidence type="ECO:0000259" key="2">
    <source>
        <dbReference type="PROSITE" id="PS50943"/>
    </source>
</evidence>
<dbReference type="CDD" id="cd06529">
    <property type="entry name" value="S24_LexA-like"/>
    <property type="match status" value="1"/>
</dbReference>
<feature type="domain" description="HTH cro/C1-type" evidence="2">
    <location>
        <begin position="20"/>
        <end position="62"/>
    </location>
</feature>
<dbReference type="InterPro" id="IPR015927">
    <property type="entry name" value="Peptidase_S24_S26A/B/C"/>
</dbReference>
<dbReference type="SUPFAM" id="SSF51306">
    <property type="entry name" value="LexA/Signal peptidase"/>
    <property type="match status" value="1"/>
</dbReference>
<accession>A0A1I5YQ97</accession>
<dbReference type="AlphaFoldDB" id="A0A1I5YQ97"/>
<dbReference type="Proteomes" id="UP000243084">
    <property type="component" value="Unassembled WGS sequence"/>
</dbReference>
<feature type="region of interest" description="Disordered" evidence="1">
    <location>
        <begin position="14"/>
        <end position="47"/>
    </location>
</feature>
<dbReference type="PANTHER" id="PTHR33516">
    <property type="entry name" value="LEXA REPRESSOR"/>
    <property type="match status" value="1"/>
</dbReference>
<dbReference type="Gene3D" id="2.10.109.10">
    <property type="entry name" value="Umud Fragment, subunit A"/>
    <property type="match status" value="1"/>
</dbReference>
<dbReference type="PANTHER" id="PTHR33516:SF2">
    <property type="entry name" value="LEXA REPRESSOR-RELATED"/>
    <property type="match status" value="1"/>
</dbReference>
<evidence type="ECO:0000256" key="1">
    <source>
        <dbReference type="SAM" id="MobiDB-lite"/>
    </source>
</evidence>
<dbReference type="PROSITE" id="PS50943">
    <property type="entry name" value="HTH_CROC1"/>
    <property type="match status" value="1"/>
</dbReference>
<dbReference type="EMBL" id="FOXM01000023">
    <property type="protein sequence ID" value="SFQ46438.1"/>
    <property type="molecule type" value="Genomic_DNA"/>
</dbReference>